<evidence type="ECO:0000259" key="1">
    <source>
        <dbReference type="PROSITE" id="PS50878"/>
    </source>
</evidence>
<accession>A0A2H9T2H3</accession>
<dbReference type="CDD" id="cd01650">
    <property type="entry name" value="RT_nLTR_like"/>
    <property type="match status" value="1"/>
</dbReference>
<dbReference type="InterPro" id="IPR000477">
    <property type="entry name" value="RT_dom"/>
</dbReference>
<dbReference type="EMBL" id="NSIT01000637">
    <property type="protein sequence ID" value="PJE77413.1"/>
    <property type="molecule type" value="Genomic_DNA"/>
</dbReference>
<comment type="caution">
    <text evidence="2">The sequence shown here is derived from an EMBL/GenBank/DDBJ whole genome shotgun (WGS) entry which is preliminary data.</text>
</comment>
<dbReference type="AlphaFoldDB" id="A0A2H9T2H3"/>
<dbReference type="PROSITE" id="PS50878">
    <property type="entry name" value="RT_POL"/>
    <property type="match status" value="1"/>
</dbReference>
<feature type="domain" description="Reverse transcriptase" evidence="1">
    <location>
        <begin position="1"/>
        <end position="179"/>
    </location>
</feature>
<dbReference type="Pfam" id="PF00078">
    <property type="entry name" value="RVT_1"/>
    <property type="match status" value="1"/>
</dbReference>
<proteinExistence type="predicted"/>
<organism evidence="2">
    <name type="scientific">invertebrate metagenome</name>
    <dbReference type="NCBI Taxonomy" id="1711999"/>
    <lineage>
        <taxon>unclassified sequences</taxon>
        <taxon>metagenomes</taxon>
        <taxon>organismal metagenomes</taxon>
    </lineage>
</organism>
<sequence length="497" mass="57561">MDQGKELRFVFCDISKAFDRVWHQGLLQKLKNYGIDGNLLVWIQSYLTDRLQRVSTEGYFSQFKVINAGVPQGSVLGPLLFLLYINDITENVNTNIKLFADDTSLYIIIDENPAQAAQALTSDLTNISEWANIWDIKFNPNKTKSVIFSRKQDTNHPTLTFQNSQITDTTSHTHLGLTLKDDASWRQHIQNIYEKAYSRLNILRYIKTKVNRKTLIKIYTAFIRPILEYADIVWDNCTQQSADLLESIQLEAARIITGLRSGTSHIKLYTELGWETLAARRMKHKHIMMYKLMHGLAPQYLQDILIPFTNNPNDNTYPLRHIRLFNPPLCRTNSYFDSFFPSMCRTANNTDTNYSDYPSLASFKHKLNNNNTLEIESVKIFKTEGNRRANIILTQLRNYCSDLNFDLNQDHLTDNPLCNCSDDRETVSHFFLDCPLHNDLRINLFTSLNNFNIDHNHICINIILNGCPSCDGNINRVILNDVQNFIGKSHRFNLYKI</sequence>
<reference evidence="2" key="1">
    <citation type="journal article" date="2017" name="Appl. Environ. Microbiol.">
        <title>Molecular characterization of an Endozoicomonas-like organism causing infection in king scallop Pecten maximus L.</title>
        <authorList>
            <person name="Cano I."/>
            <person name="van Aerle R."/>
            <person name="Ross S."/>
            <person name="Verner-Jeffreys D.W."/>
            <person name="Paley R.K."/>
            <person name="Rimmer G."/>
            <person name="Ryder D."/>
            <person name="Hooper P."/>
            <person name="Stone D."/>
            <person name="Feist S.W."/>
        </authorList>
    </citation>
    <scope>NUCLEOTIDE SEQUENCE</scope>
</reference>
<name>A0A2H9T2H3_9ZZZZ</name>
<dbReference type="PANTHER" id="PTHR33332">
    <property type="entry name" value="REVERSE TRANSCRIPTASE DOMAIN-CONTAINING PROTEIN"/>
    <property type="match status" value="1"/>
</dbReference>
<protein>
    <recommendedName>
        <fullName evidence="1">Reverse transcriptase domain-containing protein</fullName>
    </recommendedName>
</protein>
<gene>
    <name evidence="2" type="ORF">CI610_03664</name>
</gene>
<evidence type="ECO:0000313" key="2">
    <source>
        <dbReference type="EMBL" id="PJE77413.1"/>
    </source>
</evidence>